<dbReference type="AlphaFoldDB" id="A0A087CL61"/>
<sequence>MASNNRRSQPQAYSDTTILIVGGLAVAAAAAWTIWVAWHLGMLIQDRHMPHVGMGTLLSGLFHGTIAWPGVAGWIMVAVQIAVYTALIALFLMIRAAHTGGRTRIDDKARYLGRGRDIASLTRKQVARVAKRLGVTSDAVGLTLGRHIPSGKTLYMTWEDTLLTVAGPRTGKTTCLVIPSILDAPGAVVATSNKPDVIQAIRAPRSAKGTVWAFDPQHISDEARTWWWDPLSYVTDDTKALQMAGYFAAATTDPNAKKDAFFDTAAESLLSYLLLACALSDQPITQVWHWLTNTNDTSPVDILRQGGYPLLADSLEAVIEYPDKQKQGVYGSAQNLCRVLTSPTITAWVTDTGEGLPCLDVHRFVGSNDTLCLMSREGVGTAGALTLAITAAVAEAGEERARREGGRLHVPLVMVLDEAANICRWRELPDLYSHYGSRGIIILTFLQSWSQGEQAWGDKGMEKMYSAANMAVYIGGVKEEPFLRSMSGLLGEYEYVSRQVGYSRGEGSSTMSITRDHILDIDDLAALPRGRALLMSSGNRPVLMRTIPWMDRPDAKEVIEQQEKERQHGLG</sequence>
<name>A0A087CL61_9BIFI</name>
<dbReference type="GO" id="GO:0005886">
    <property type="term" value="C:plasma membrane"/>
    <property type="evidence" value="ECO:0007669"/>
    <property type="project" value="UniProtKB-SubCell"/>
</dbReference>
<comment type="subcellular location">
    <subcellularLocation>
        <location evidence="1">Cell membrane</location>
        <topology evidence="1">Multi-pass membrane protein</topology>
    </subcellularLocation>
</comment>
<dbReference type="PANTHER" id="PTHR37937">
    <property type="entry name" value="CONJUGATIVE TRANSFER: DNA TRANSPORT"/>
    <property type="match status" value="1"/>
</dbReference>
<dbReference type="Pfam" id="PF12696">
    <property type="entry name" value="TraG-D_C"/>
    <property type="match status" value="1"/>
</dbReference>
<dbReference type="EMBL" id="JGZI01000003">
    <property type="protein sequence ID" value="KFI84011.1"/>
    <property type="molecule type" value="Genomic_DNA"/>
</dbReference>
<evidence type="ECO:0000256" key="4">
    <source>
        <dbReference type="ARBA" id="ARBA00022989"/>
    </source>
</evidence>
<dbReference type="InterPro" id="IPR051539">
    <property type="entry name" value="T4SS-coupling_protein"/>
</dbReference>
<evidence type="ECO:0000256" key="3">
    <source>
        <dbReference type="ARBA" id="ARBA00022692"/>
    </source>
</evidence>
<dbReference type="CDD" id="cd01127">
    <property type="entry name" value="TrwB_TraG_TraD_VirD4"/>
    <property type="match status" value="1"/>
</dbReference>
<evidence type="ECO:0000256" key="6">
    <source>
        <dbReference type="SAM" id="Phobius"/>
    </source>
</evidence>
<accession>A0A087CL61</accession>
<dbReference type="Gene3D" id="3.40.50.300">
    <property type="entry name" value="P-loop containing nucleotide triphosphate hydrolases"/>
    <property type="match status" value="1"/>
</dbReference>
<dbReference type="SUPFAM" id="SSF52540">
    <property type="entry name" value="P-loop containing nucleoside triphosphate hydrolases"/>
    <property type="match status" value="1"/>
</dbReference>
<proteinExistence type="predicted"/>
<dbReference type="InterPro" id="IPR027417">
    <property type="entry name" value="P-loop_NTPase"/>
</dbReference>
<gene>
    <name evidence="8" type="ORF">BPSY_0238</name>
</gene>
<protein>
    <submittedName>
        <fullName evidence="8">TraG-family bacterial conjugation protein</fullName>
    </submittedName>
</protein>
<dbReference type="STRING" id="218140.BPSY_0238"/>
<feature type="transmembrane region" description="Helical" evidence="6">
    <location>
        <begin position="16"/>
        <end position="38"/>
    </location>
</feature>
<dbReference type="eggNOG" id="COG3505">
    <property type="taxonomic scope" value="Bacteria"/>
</dbReference>
<evidence type="ECO:0000259" key="7">
    <source>
        <dbReference type="Pfam" id="PF12696"/>
    </source>
</evidence>
<dbReference type="GeneID" id="98299477"/>
<evidence type="ECO:0000313" key="8">
    <source>
        <dbReference type="EMBL" id="KFI84011.1"/>
    </source>
</evidence>
<evidence type="ECO:0000256" key="2">
    <source>
        <dbReference type="ARBA" id="ARBA00022475"/>
    </source>
</evidence>
<dbReference type="PANTHER" id="PTHR37937:SF1">
    <property type="entry name" value="CONJUGATIVE TRANSFER: DNA TRANSPORT"/>
    <property type="match status" value="1"/>
</dbReference>
<keyword evidence="2" id="KW-1003">Cell membrane</keyword>
<dbReference type="InterPro" id="IPR032689">
    <property type="entry name" value="TraG-D_C"/>
</dbReference>
<organism evidence="8 9">
    <name type="scientific">Bifidobacterium psychraerophilum</name>
    <dbReference type="NCBI Taxonomy" id="218140"/>
    <lineage>
        <taxon>Bacteria</taxon>
        <taxon>Bacillati</taxon>
        <taxon>Actinomycetota</taxon>
        <taxon>Actinomycetes</taxon>
        <taxon>Bifidobacteriales</taxon>
        <taxon>Bifidobacteriaceae</taxon>
        <taxon>Bifidobacterium</taxon>
    </lineage>
</organism>
<evidence type="ECO:0000313" key="9">
    <source>
        <dbReference type="Proteomes" id="UP000029050"/>
    </source>
</evidence>
<keyword evidence="5 6" id="KW-0472">Membrane</keyword>
<feature type="transmembrane region" description="Helical" evidence="6">
    <location>
        <begin position="74"/>
        <end position="94"/>
    </location>
</feature>
<keyword evidence="4 6" id="KW-1133">Transmembrane helix</keyword>
<dbReference type="RefSeq" id="WP_033495884.1">
    <property type="nucleotide sequence ID" value="NZ_JGZI01000003.1"/>
</dbReference>
<evidence type="ECO:0000256" key="5">
    <source>
        <dbReference type="ARBA" id="ARBA00023136"/>
    </source>
</evidence>
<reference evidence="8 9" key="1">
    <citation type="submission" date="2014-03" db="EMBL/GenBank/DDBJ databases">
        <title>Genomics of Bifidobacteria.</title>
        <authorList>
            <person name="Ventura M."/>
            <person name="Milani C."/>
            <person name="Lugli G.A."/>
        </authorList>
    </citation>
    <scope>NUCLEOTIDE SEQUENCE [LARGE SCALE GENOMIC DNA]</scope>
    <source>
        <strain evidence="8 9">LMG 21775</strain>
    </source>
</reference>
<dbReference type="OrthoDB" id="226701at2"/>
<evidence type="ECO:0000256" key="1">
    <source>
        <dbReference type="ARBA" id="ARBA00004651"/>
    </source>
</evidence>
<keyword evidence="9" id="KW-1185">Reference proteome</keyword>
<comment type="caution">
    <text evidence="8">The sequence shown here is derived from an EMBL/GenBank/DDBJ whole genome shotgun (WGS) entry which is preliminary data.</text>
</comment>
<keyword evidence="3 6" id="KW-0812">Transmembrane</keyword>
<dbReference type="Proteomes" id="UP000029050">
    <property type="component" value="Unassembled WGS sequence"/>
</dbReference>
<feature type="domain" description="TraD/TraG TraM recognition site" evidence="7">
    <location>
        <begin position="411"/>
        <end position="529"/>
    </location>
</feature>